<keyword evidence="1" id="KW-0805">Transcription regulation</keyword>
<dbReference type="Pfam" id="PF00356">
    <property type="entry name" value="LacI"/>
    <property type="match status" value="1"/>
</dbReference>
<dbReference type="EMBL" id="LORN02000014">
    <property type="protein sequence ID" value="PNN29226.1"/>
    <property type="molecule type" value="Genomic_DNA"/>
</dbReference>
<dbReference type="PRINTS" id="PR00036">
    <property type="entry name" value="HTHLACI"/>
</dbReference>
<comment type="caution">
    <text evidence="6">The sequence shown here is derived from an EMBL/GenBank/DDBJ whole genome shotgun (WGS) entry which is preliminary data.</text>
</comment>
<reference evidence="6 7" key="1">
    <citation type="submission" date="2017-12" db="EMBL/GenBank/DDBJ databases">
        <title>FDA dAtabase for Regulatory Grade micrObial Sequences (FDA-ARGOS): Supporting development and validation of Infectious Disease Dx tests.</title>
        <authorList>
            <person name="Hoffmann M."/>
            <person name="Allard M."/>
            <person name="Evans P."/>
            <person name="Brown E."/>
            <person name="Tallon L."/>
            <person name="Sadzewicz L."/>
            <person name="Sengamalay N."/>
            <person name="Ott S."/>
            <person name="Godinez A."/>
            <person name="Nagaraj S."/>
            <person name="Vavikolanu K."/>
            <person name="Aluvathingal J."/>
            <person name="Nadendla S."/>
            <person name="Sichtig H."/>
        </authorList>
    </citation>
    <scope>NUCLEOTIDE SEQUENCE [LARGE SCALE GENOMIC DNA]</scope>
    <source>
        <strain evidence="6 7">FDAARGOS_148</strain>
    </source>
</reference>
<dbReference type="GO" id="GO:0000976">
    <property type="term" value="F:transcription cis-regulatory region binding"/>
    <property type="evidence" value="ECO:0007669"/>
    <property type="project" value="TreeGrafter"/>
</dbReference>
<dbReference type="PROSITE" id="PS00356">
    <property type="entry name" value="HTH_LACI_1"/>
    <property type="match status" value="1"/>
</dbReference>
<accession>A0A2K0AW46</accession>
<sequence length="325" mass="36430">MATIKDVAKMANVSTATVSRIINNKPGANIETEKRVRDAINLLNYEPNNIARSLSNKTSNLIALIIPNLNNPYFSDLVNIIETAANKHGYKLYLCNSNDNEDNIAYFLKSIIDNYIQTVIINSLAITEKDIKYLEKHDINVITIDRTNVDNQPNTISVDHFRGSYIATEHLIKNCECENILFMSGEITEKSSASRFKGYQSAMQEYLLSHQVQLLEGNFTYKSGFDLAYNTLNQKNDVHGIVCANDAMAIGAISACHKLGIEIPNQIQIIGYDNCDLSQYSTPSLTTINQLDSKIGEIIMNSIKENKTIQFEYTPEIVIRDSTKA</sequence>
<evidence type="ECO:0000259" key="5">
    <source>
        <dbReference type="PROSITE" id="PS50943"/>
    </source>
</evidence>
<dbReference type="Gene3D" id="3.40.50.2300">
    <property type="match status" value="2"/>
</dbReference>
<dbReference type="InterPro" id="IPR010982">
    <property type="entry name" value="Lambda_DNA-bd_dom_sf"/>
</dbReference>
<name>A0A2K0AW46_STAHA</name>
<dbReference type="Proteomes" id="UP000053523">
    <property type="component" value="Unassembled WGS sequence"/>
</dbReference>
<dbReference type="AlphaFoldDB" id="A0A2K0AW46"/>
<proteinExistence type="predicted"/>
<evidence type="ECO:0000256" key="3">
    <source>
        <dbReference type="ARBA" id="ARBA00023163"/>
    </source>
</evidence>
<dbReference type="SUPFAM" id="SSF47413">
    <property type="entry name" value="lambda repressor-like DNA-binding domains"/>
    <property type="match status" value="1"/>
</dbReference>
<dbReference type="PANTHER" id="PTHR30146">
    <property type="entry name" value="LACI-RELATED TRANSCRIPTIONAL REPRESSOR"/>
    <property type="match status" value="1"/>
</dbReference>
<dbReference type="PROSITE" id="PS50932">
    <property type="entry name" value="HTH_LACI_2"/>
    <property type="match status" value="1"/>
</dbReference>
<evidence type="ECO:0000256" key="1">
    <source>
        <dbReference type="ARBA" id="ARBA00023015"/>
    </source>
</evidence>
<dbReference type="InterPro" id="IPR000843">
    <property type="entry name" value="HTH_LacI"/>
</dbReference>
<feature type="domain" description="HTH lacI-type" evidence="4">
    <location>
        <begin position="2"/>
        <end position="56"/>
    </location>
</feature>
<dbReference type="GO" id="GO:0003700">
    <property type="term" value="F:DNA-binding transcription factor activity"/>
    <property type="evidence" value="ECO:0007669"/>
    <property type="project" value="TreeGrafter"/>
</dbReference>
<evidence type="ECO:0000259" key="4">
    <source>
        <dbReference type="PROSITE" id="PS50932"/>
    </source>
</evidence>
<protein>
    <submittedName>
        <fullName evidence="6">LacI family transcriptional regulator</fullName>
    </submittedName>
</protein>
<dbReference type="Pfam" id="PF00532">
    <property type="entry name" value="Peripla_BP_1"/>
    <property type="match status" value="1"/>
</dbReference>
<feature type="domain" description="HTH cro/C1-type" evidence="5">
    <location>
        <begin position="3"/>
        <end position="50"/>
    </location>
</feature>
<evidence type="ECO:0000256" key="2">
    <source>
        <dbReference type="ARBA" id="ARBA00023125"/>
    </source>
</evidence>
<dbReference type="PROSITE" id="PS50943">
    <property type="entry name" value="HTH_CROC1"/>
    <property type="match status" value="1"/>
</dbReference>
<dbReference type="Gene3D" id="1.10.260.40">
    <property type="entry name" value="lambda repressor-like DNA-binding domains"/>
    <property type="match status" value="1"/>
</dbReference>
<dbReference type="PANTHER" id="PTHR30146:SF109">
    <property type="entry name" value="HTH-TYPE TRANSCRIPTIONAL REGULATOR GALS"/>
    <property type="match status" value="1"/>
</dbReference>
<organism evidence="6 7">
    <name type="scientific">Staphylococcus haemolyticus</name>
    <dbReference type="NCBI Taxonomy" id="1283"/>
    <lineage>
        <taxon>Bacteria</taxon>
        <taxon>Bacillati</taxon>
        <taxon>Bacillota</taxon>
        <taxon>Bacilli</taxon>
        <taxon>Bacillales</taxon>
        <taxon>Staphylococcaceae</taxon>
        <taxon>Staphylococcus</taxon>
    </lineage>
</organism>
<evidence type="ECO:0000313" key="7">
    <source>
        <dbReference type="Proteomes" id="UP000053523"/>
    </source>
</evidence>
<dbReference type="SMART" id="SM00354">
    <property type="entry name" value="HTH_LACI"/>
    <property type="match status" value="1"/>
</dbReference>
<keyword evidence="2" id="KW-0238">DNA-binding</keyword>
<dbReference type="InterPro" id="IPR001761">
    <property type="entry name" value="Peripla_BP/Lac1_sug-bd_dom"/>
</dbReference>
<evidence type="ECO:0000313" key="6">
    <source>
        <dbReference type="EMBL" id="PNN29226.1"/>
    </source>
</evidence>
<dbReference type="RefSeq" id="WP_002497490.1">
    <property type="nucleotide sequence ID" value="NZ_CABMHO010000091.1"/>
</dbReference>
<dbReference type="InterPro" id="IPR028082">
    <property type="entry name" value="Peripla_BP_I"/>
</dbReference>
<dbReference type="InterPro" id="IPR001387">
    <property type="entry name" value="Cro/C1-type_HTH"/>
</dbReference>
<gene>
    <name evidence="6" type="ORF">AL503_003615</name>
</gene>
<dbReference type="CDD" id="cd01392">
    <property type="entry name" value="HTH_LacI"/>
    <property type="match status" value="1"/>
</dbReference>
<dbReference type="GeneID" id="74187425"/>
<dbReference type="SUPFAM" id="SSF53822">
    <property type="entry name" value="Periplasmic binding protein-like I"/>
    <property type="match status" value="1"/>
</dbReference>
<keyword evidence="3" id="KW-0804">Transcription</keyword>